<name>A0A1F7G9L6_9BACT</name>
<dbReference type="InterPro" id="IPR028098">
    <property type="entry name" value="Glyco_trans_4-like_N"/>
</dbReference>
<dbReference type="InterPro" id="IPR001296">
    <property type="entry name" value="Glyco_trans_1"/>
</dbReference>
<organism evidence="3 4">
    <name type="scientific">Candidatus Roizmanbacteria bacterium RIFCSPHIGHO2_01_FULL_39_12b</name>
    <dbReference type="NCBI Taxonomy" id="1802030"/>
    <lineage>
        <taxon>Bacteria</taxon>
        <taxon>Candidatus Roizmaniibacteriota</taxon>
    </lineage>
</organism>
<evidence type="ECO:0000313" key="3">
    <source>
        <dbReference type="EMBL" id="OGK15613.1"/>
    </source>
</evidence>
<dbReference type="Gene3D" id="3.40.50.2000">
    <property type="entry name" value="Glycogen Phosphorylase B"/>
    <property type="match status" value="2"/>
</dbReference>
<dbReference type="CDD" id="cd03802">
    <property type="entry name" value="GT4_AviGT4-like"/>
    <property type="match status" value="1"/>
</dbReference>
<accession>A0A1F7G9L6</accession>
<feature type="domain" description="Glycosyl transferase family 1" evidence="1">
    <location>
        <begin position="172"/>
        <end position="309"/>
    </location>
</feature>
<dbReference type="AlphaFoldDB" id="A0A1F7G9L6"/>
<dbReference type="GO" id="GO:0016757">
    <property type="term" value="F:glycosyltransferase activity"/>
    <property type="evidence" value="ECO:0007669"/>
    <property type="project" value="InterPro"/>
</dbReference>
<dbReference type="Proteomes" id="UP000178372">
    <property type="component" value="Unassembled WGS sequence"/>
</dbReference>
<evidence type="ECO:0000259" key="1">
    <source>
        <dbReference type="Pfam" id="PF00534"/>
    </source>
</evidence>
<dbReference type="Pfam" id="PF13439">
    <property type="entry name" value="Glyco_transf_4"/>
    <property type="match status" value="1"/>
</dbReference>
<evidence type="ECO:0000259" key="2">
    <source>
        <dbReference type="Pfam" id="PF13439"/>
    </source>
</evidence>
<protein>
    <recommendedName>
        <fullName evidence="5">Glycosyl transferase family 1 domain-containing protein</fullName>
    </recommendedName>
</protein>
<sequence>MRIALVAPLLESVPPKKYGGTEWIVYYIAHEMGKRGHTVDLYASGDSKKESGYNLIPLSLKNMRSVEKVMSQNMQESIKTIILSDLVKVISEKNYDIVHNHIGWRFLLFSSFLNSHLLTTHHSLFEYEVQNFAFRHYKNNAFVSISNNQRKGVEDLPFVATIYNGIDESLFPFQPFKRGEHKHMAFLARMNHEKGAIEAAQVAMQTQHELRLGCKVDPVDKKYYQEFKSTIDTKFIKVLGEVGNKDRLNLLSNARCLLAPINWEEPFGLMFIEALACGTPVIAFARGAAPEIVLDGLTGYLVNHSEEMRRGDYVTKAVGVKGLSEAIKKIYLLSDREYSEMRLRCRWHFEKNFTSIKMADGYEAVYKELIKKNKK</sequence>
<feature type="domain" description="Glycosyltransferase subfamily 4-like N-terminal" evidence="2">
    <location>
        <begin position="18"/>
        <end position="169"/>
    </location>
</feature>
<dbReference type="EMBL" id="MFZF01000027">
    <property type="protein sequence ID" value="OGK15613.1"/>
    <property type="molecule type" value="Genomic_DNA"/>
</dbReference>
<dbReference type="PANTHER" id="PTHR12526">
    <property type="entry name" value="GLYCOSYLTRANSFERASE"/>
    <property type="match status" value="1"/>
</dbReference>
<gene>
    <name evidence="3" type="ORF">A2690_01985</name>
</gene>
<evidence type="ECO:0000313" key="4">
    <source>
        <dbReference type="Proteomes" id="UP000178372"/>
    </source>
</evidence>
<dbReference type="Pfam" id="PF00534">
    <property type="entry name" value="Glycos_transf_1"/>
    <property type="match status" value="1"/>
</dbReference>
<dbReference type="PANTHER" id="PTHR12526:SF595">
    <property type="entry name" value="BLL5217 PROTEIN"/>
    <property type="match status" value="1"/>
</dbReference>
<reference evidence="3 4" key="1">
    <citation type="journal article" date="2016" name="Nat. Commun.">
        <title>Thousands of microbial genomes shed light on interconnected biogeochemical processes in an aquifer system.</title>
        <authorList>
            <person name="Anantharaman K."/>
            <person name="Brown C.T."/>
            <person name="Hug L.A."/>
            <person name="Sharon I."/>
            <person name="Castelle C.J."/>
            <person name="Probst A.J."/>
            <person name="Thomas B.C."/>
            <person name="Singh A."/>
            <person name="Wilkins M.J."/>
            <person name="Karaoz U."/>
            <person name="Brodie E.L."/>
            <person name="Williams K.H."/>
            <person name="Hubbard S.S."/>
            <person name="Banfield J.F."/>
        </authorList>
    </citation>
    <scope>NUCLEOTIDE SEQUENCE [LARGE SCALE GENOMIC DNA]</scope>
</reference>
<dbReference type="SUPFAM" id="SSF53756">
    <property type="entry name" value="UDP-Glycosyltransferase/glycogen phosphorylase"/>
    <property type="match status" value="1"/>
</dbReference>
<evidence type="ECO:0008006" key="5">
    <source>
        <dbReference type="Google" id="ProtNLM"/>
    </source>
</evidence>
<comment type="caution">
    <text evidence="3">The sequence shown here is derived from an EMBL/GenBank/DDBJ whole genome shotgun (WGS) entry which is preliminary data.</text>
</comment>
<proteinExistence type="predicted"/>